<dbReference type="SUPFAM" id="SSF53067">
    <property type="entry name" value="Actin-like ATPase domain"/>
    <property type="match status" value="2"/>
</dbReference>
<protein>
    <recommendedName>
        <fullName evidence="6">Acetate kinase</fullName>
        <ecNumber evidence="6">2.7.2.1</ecNumber>
    </recommendedName>
    <alternativeName>
        <fullName evidence="6">Acetokinase</fullName>
    </alternativeName>
</protein>
<dbReference type="InterPro" id="IPR043129">
    <property type="entry name" value="ATPase_NBD"/>
</dbReference>
<dbReference type="HAMAP" id="MF_00020">
    <property type="entry name" value="Acetate_kinase"/>
    <property type="match status" value="1"/>
</dbReference>
<evidence type="ECO:0000256" key="5">
    <source>
        <dbReference type="ARBA" id="ARBA00022840"/>
    </source>
</evidence>
<keyword evidence="6" id="KW-0479">Metal-binding</keyword>
<evidence type="ECO:0000256" key="2">
    <source>
        <dbReference type="ARBA" id="ARBA00022679"/>
    </source>
</evidence>
<comment type="similarity">
    <text evidence="1 6 7">Belongs to the acetokinase family.</text>
</comment>
<keyword evidence="6" id="KW-0963">Cytoplasm</keyword>
<dbReference type="UniPathway" id="UPA00340">
    <property type="reaction ID" value="UER00458"/>
</dbReference>
<feature type="binding site" evidence="6">
    <location>
        <begin position="205"/>
        <end position="209"/>
    </location>
    <ligand>
        <name>ATP</name>
        <dbReference type="ChEBI" id="CHEBI:30616"/>
    </ligand>
</feature>
<feature type="binding site" evidence="6">
    <location>
        <position position="88"/>
    </location>
    <ligand>
        <name>substrate</name>
    </ligand>
</feature>
<evidence type="ECO:0000313" key="9">
    <source>
        <dbReference type="Proteomes" id="UP000309561"/>
    </source>
</evidence>
<evidence type="ECO:0000256" key="3">
    <source>
        <dbReference type="ARBA" id="ARBA00022741"/>
    </source>
</evidence>
<evidence type="ECO:0000256" key="1">
    <source>
        <dbReference type="ARBA" id="ARBA00008748"/>
    </source>
</evidence>
<organism evidence="8 9">
    <name type="scientific">Sulfurimonas crateris</name>
    <dbReference type="NCBI Taxonomy" id="2574727"/>
    <lineage>
        <taxon>Bacteria</taxon>
        <taxon>Pseudomonadati</taxon>
        <taxon>Campylobacterota</taxon>
        <taxon>Epsilonproteobacteria</taxon>
        <taxon>Campylobacterales</taxon>
        <taxon>Sulfurimonadaceae</taxon>
        <taxon>Sulfurimonas</taxon>
    </lineage>
</organism>
<proteinExistence type="inferred from homology"/>
<dbReference type="EMBL" id="SZPX01000001">
    <property type="protein sequence ID" value="TKI70928.1"/>
    <property type="molecule type" value="Genomic_DNA"/>
</dbReference>
<evidence type="ECO:0000256" key="4">
    <source>
        <dbReference type="ARBA" id="ARBA00022777"/>
    </source>
</evidence>
<dbReference type="Gene3D" id="3.30.420.40">
    <property type="match status" value="2"/>
</dbReference>
<comment type="pathway">
    <text evidence="6">Metabolic intermediate biosynthesis; acetyl-CoA biosynthesis; acetyl-CoA from acetate: step 1/2.</text>
</comment>
<dbReference type="EC" id="2.7.2.1" evidence="6"/>
<comment type="subunit">
    <text evidence="6">Homodimer.</text>
</comment>
<comment type="function">
    <text evidence="6">Catalyzes the formation of acetyl phosphate from acetate and ATP. Can also catalyze the reverse reaction.</text>
</comment>
<dbReference type="PANTHER" id="PTHR21060:SF15">
    <property type="entry name" value="ACETATE KINASE-RELATED"/>
    <property type="match status" value="1"/>
</dbReference>
<dbReference type="Pfam" id="PF00871">
    <property type="entry name" value="Acetate_kinase"/>
    <property type="match status" value="1"/>
</dbReference>
<keyword evidence="5 6" id="KW-0067">ATP-binding</keyword>
<dbReference type="InterPro" id="IPR023865">
    <property type="entry name" value="Aliphatic_acid_kinase_CS"/>
</dbReference>
<comment type="subcellular location">
    <subcellularLocation>
        <location evidence="6">Cytoplasm</location>
    </subcellularLocation>
</comment>
<evidence type="ECO:0000256" key="7">
    <source>
        <dbReference type="RuleBase" id="RU003835"/>
    </source>
</evidence>
<feature type="binding site" evidence="6">
    <location>
        <position position="375"/>
    </location>
    <ligand>
        <name>Mg(2+)</name>
        <dbReference type="ChEBI" id="CHEBI:18420"/>
    </ligand>
</feature>
<name>A0A4U2Z9D5_9BACT</name>
<evidence type="ECO:0000313" key="8">
    <source>
        <dbReference type="EMBL" id="TKI70928.1"/>
    </source>
</evidence>
<evidence type="ECO:0000256" key="6">
    <source>
        <dbReference type="HAMAP-Rule" id="MF_00020"/>
    </source>
</evidence>
<keyword evidence="3 6" id="KW-0547">Nucleotide-binding</keyword>
<dbReference type="PIRSF" id="PIRSF000722">
    <property type="entry name" value="Acetate_prop_kin"/>
    <property type="match status" value="1"/>
</dbReference>
<dbReference type="InterPro" id="IPR004372">
    <property type="entry name" value="Ac/propionate_kinase"/>
</dbReference>
<dbReference type="CDD" id="cd24010">
    <property type="entry name" value="ASKHA_NBD_AcK_PK"/>
    <property type="match status" value="1"/>
</dbReference>
<dbReference type="PRINTS" id="PR00471">
    <property type="entry name" value="ACETATEKNASE"/>
</dbReference>
<feature type="binding site" evidence="6">
    <location>
        <position position="14"/>
    </location>
    <ligand>
        <name>ATP</name>
        <dbReference type="ChEBI" id="CHEBI:30616"/>
    </ligand>
</feature>
<dbReference type="OrthoDB" id="9802453at2"/>
<comment type="caution">
    <text evidence="8">The sequence shown here is derived from an EMBL/GenBank/DDBJ whole genome shotgun (WGS) entry which is preliminary data.</text>
</comment>
<keyword evidence="2 6" id="KW-0808">Transferase</keyword>
<dbReference type="GO" id="GO:0005524">
    <property type="term" value="F:ATP binding"/>
    <property type="evidence" value="ECO:0007669"/>
    <property type="project" value="UniProtKB-KW"/>
</dbReference>
<dbReference type="RefSeq" id="WP_137011254.1">
    <property type="nucleotide sequence ID" value="NZ_SZPX01000001.1"/>
</dbReference>
<dbReference type="PROSITE" id="PS01076">
    <property type="entry name" value="ACETATE_KINASE_2"/>
    <property type="match status" value="1"/>
</dbReference>
<feature type="binding site" evidence="6">
    <location>
        <position position="7"/>
    </location>
    <ligand>
        <name>Mg(2+)</name>
        <dbReference type="ChEBI" id="CHEBI:18420"/>
    </ligand>
</feature>
<gene>
    <name evidence="6" type="primary">ackA</name>
    <name evidence="8" type="ORF">FCU45_00625</name>
</gene>
<dbReference type="GO" id="GO:0008776">
    <property type="term" value="F:acetate kinase activity"/>
    <property type="evidence" value="ECO:0007669"/>
    <property type="project" value="UniProtKB-UniRule"/>
</dbReference>
<dbReference type="GO" id="GO:0005737">
    <property type="term" value="C:cytoplasm"/>
    <property type="evidence" value="ECO:0007669"/>
    <property type="project" value="UniProtKB-SubCell"/>
</dbReference>
<feature type="site" description="Transition state stabilizer" evidence="6">
    <location>
        <position position="238"/>
    </location>
</feature>
<feature type="site" description="Transition state stabilizer" evidence="6">
    <location>
        <position position="177"/>
    </location>
</feature>
<reference evidence="8 9" key="1">
    <citation type="submission" date="2019-04" db="EMBL/GenBank/DDBJ databases">
        <title>Sulfurimonas crateris sp. nov. a facultative anaerobic sulfur-oxidizing chemolithautotrophic bacterium isolated from a terrestrial mud vulcano.</title>
        <authorList>
            <person name="Ratnikova N.M."/>
            <person name="Slobodkin A.I."/>
            <person name="Merkel A.Y."/>
            <person name="Novikov A."/>
            <person name="Bonch-Osmolovskaya E.A."/>
            <person name="Slobodkina G.B."/>
        </authorList>
    </citation>
    <scope>NUCLEOTIDE SEQUENCE [LARGE SCALE GENOMIC DNA]</scope>
    <source>
        <strain evidence="8 9">SN118</strain>
    </source>
</reference>
<keyword evidence="4 6" id="KW-0418">Kinase</keyword>
<comment type="cofactor">
    <cofactor evidence="6">
        <name>Mg(2+)</name>
        <dbReference type="ChEBI" id="CHEBI:18420"/>
    </cofactor>
    <cofactor evidence="6">
        <name>Mn(2+)</name>
        <dbReference type="ChEBI" id="CHEBI:29035"/>
    </cofactor>
    <text evidence="6">Mg(2+). Can also accept Mn(2+).</text>
</comment>
<feature type="binding site" evidence="6">
    <location>
        <begin position="279"/>
        <end position="281"/>
    </location>
    <ligand>
        <name>ATP</name>
        <dbReference type="ChEBI" id="CHEBI:30616"/>
    </ligand>
</feature>
<sequence length="388" mass="43290">MKIAVINSGSSSIKCKIFLMPSEEMLASIVVEKIGEESSLVTFRQKERRFTQKEAIATHHEALKKINSILSEENIVANFASLDAMAHRVVHGAEHFKEAVVINDAVLKKIEELIPLAPLHNGVNLEGIRISQKKAPNVAQVAVFDTAFHETMPKEAYLYALPYELYEKHKIRKYGFHGTSHAFVMQEAAKTMQKDATECNMITLHLGNGSSICAIENGKSIDTSMGFTPLEGLIMGSRCGDIDPAVVLYLQRELSLGVDEVDELLNKRSGLLGICAQKDVREIQKRDDELSRLALLMLKRRVVKYIGSYMTLLKRVDALVFTAGIGENSSSLRAEILRDLEIFGIFLDEEANLKNSLLISSESSKIKVFVIKTDEELQIARETITILR</sequence>
<keyword evidence="9" id="KW-1185">Reference proteome</keyword>
<dbReference type="InterPro" id="IPR000890">
    <property type="entry name" value="Aliphatic_acid_kin_short-chain"/>
</dbReference>
<dbReference type="AlphaFoldDB" id="A0A4U2Z9D5"/>
<feature type="active site" description="Proton donor/acceptor" evidence="6">
    <location>
        <position position="145"/>
    </location>
</feature>
<dbReference type="PANTHER" id="PTHR21060">
    <property type="entry name" value="ACETATE KINASE"/>
    <property type="match status" value="1"/>
</dbReference>
<comment type="catalytic activity">
    <reaction evidence="6">
        <text>acetate + ATP = acetyl phosphate + ADP</text>
        <dbReference type="Rhea" id="RHEA:11352"/>
        <dbReference type="ChEBI" id="CHEBI:22191"/>
        <dbReference type="ChEBI" id="CHEBI:30089"/>
        <dbReference type="ChEBI" id="CHEBI:30616"/>
        <dbReference type="ChEBI" id="CHEBI:456216"/>
        <dbReference type="EC" id="2.7.2.1"/>
    </reaction>
</comment>
<dbReference type="GO" id="GO:0000287">
    <property type="term" value="F:magnesium ion binding"/>
    <property type="evidence" value="ECO:0007669"/>
    <property type="project" value="UniProtKB-UniRule"/>
</dbReference>
<dbReference type="GO" id="GO:0006085">
    <property type="term" value="P:acetyl-CoA biosynthetic process"/>
    <property type="evidence" value="ECO:0007669"/>
    <property type="project" value="UniProtKB-UniRule"/>
</dbReference>
<dbReference type="NCBIfam" id="TIGR00016">
    <property type="entry name" value="ackA"/>
    <property type="match status" value="1"/>
</dbReference>
<accession>A0A4U2Z9D5</accession>
<keyword evidence="6" id="KW-0460">Magnesium</keyword>
<feature type="binding site" evidence="6">
    <location>
        <begin position="324"/>
        <end position="328"/>
    </location>
    <ligand>
        <name>ATP</name>
        <dbReference type="ChEBI" id="CHEBI:30616"/>
    </ligand>
</feature>
<dbReference type="GO" id="GO:0006083">
    <property type="term" value="P:acetate metabolic process"/>
    <property type="evidence" value="ECO:0007669"/>
    <property type="project" value="TreeGrafter"/>
</dbReference>
<dbReference type="Proteomes" id="UP000309561">
    <property type="component" value="Unassembled WGS sequence"/>
</dbReference>